<sequence length="65" mass="6916">ASMKLRQQNANILAQRPIEAANPPAKRATSKRAPGKTPDDSIGEPKAKRAPLSDLARQLTSGLVI</sequence>
<proteinExistence type="predicted"/>
<feature type="compositionally biased region" description="Basic and acidic residues" evidence="1">
    <location>
        <begin position="37"/>
        <end position="47"/>
    </location>
</feature>
<accession>A0AAV5T0A4</accession>
<name>A0AAV5T0A4_9BILA</name>
<dbReference type="AlphaFoldDB" id="A0AAV5T0A4"/>
<feature type="non-terminal residue" evidence="2">
    <location>
        <position position="65"/>
    </location>
</feature>
<keyword evidence="3" id="KW-1185">Reference proteome</keyword>
<dbReference type="EMBL" id="BTSX01000003">
    <property type="protein sequence ID" value="GMS87668.1"/>
    <property type="molecule type" value="Genomic_DNA"/>
</dbReference>
<feature type="non-terminal residue" evidence="2">
    <location>
        <position position="1"/>
    </location>
</feature>
<feature type="compositionally biased region" description="Polar residues" evidence="1">
    <location>
        <begin position="1"/>
        <end position="12"/>
    </location>
</feature>
<organism evidence="2 3">
    <name type="scientific">Pristionchus entomophagus</name>
    <dbReference type="NCBI Taxonomy" id="358040"/>
    <lineage>
        <taxon>Eukaryota</taxon>
        <taxon>Metazoa</taxon>
        <taxon>Ecdysozoa</taxon>
        <taxon>Nematoda</taxon>
        <taxon>Chromadorea</taxon>
        <taxon>Rhabditida</taxon>
        <taxon>Rhabditina</taxon>
        <taxon>Diplogasteromorpha</taxon>
        <taxon>Diplogasteroidea</taxon>
        <taxon>Neodiplogasteridae</taxon>
        <taxon>Pristionchus</taxon>
    </lineage>
</organism>
<dbReference type="Proteomes" id="UP001432027">
    <property type="component" value="Unassembled WGS sequence"/>
</dbReference>
<reference evidence="2" key="1">
    <citation type="submission" date="2023-10" db="EMBL/GenBank/DDBJ databases">
        <title>Genome assembly of Pristionchus species.</title>
        <authorList>
            <person name="Yoshida K."/>
            <person name="Sommer R.J."/>
        </authorList>
    </citation>
    <scope>NUCLEOTIDE SEQUENCE</scope>
    <source>
        <strain evidence="2">RS0144</strain>
    </source>
</reference>
<gene>
    <name evidence="2" type="ORF">PENTCL1PPCAC_9843</name>
</gene>
<evidence type="ECO:0000313" key="2">
    <source>
        <dbReference type="EMBL" id="GMS87668.1"/>
    </source>
</evidence>
<evidence type="ECO:0000256" key="1">
    <source>
        <dbReference type="SAM" id="MobiDB-lite"/>
    </source>
</evidence>
<feature type="region of interest" description="Disordered" evidence="1">
    <location>
        <begin position="1"/>
        <end position="53"/>
    </location>
</feature>
<evidence type="ECO:0000313" key="3">
    <source>
        <dbReference type="Proteomes" id="UP001432027"/>
    </source>
</evidence>
<comment type="caution">
    <text evidence="2">The sequence shown here is derived from an EMBL/GenBank/DDBJ whole genome shotgun (WGS) entry which is preliminary data.</text>
</comment>
<protein>
    <submittedName>
        <fullName evidence="2">Uncharacterized protein</fullName>
    </submittedName>
</protein>